<evidence type="ECO:0008006" key="3">
    <source>
        <dbReference type="Google" id="ProtNLM"/>
    </source>
</evidence>
<sequence>MKYINEKLAMKPKARSKLRIFLGKKYYTFKRYLDWYFGLKNMLQSKMTICCPMYISVIALLP</sequence>
<accession>A0A1M6E4T7</accession>
<dbReference type="Proteomes" id="UP000184442">
    <property type="component" value="Unassembled WGS sequence"/>
</dbReference>
<organism evidence="1 2">
    <name type="scientific">Lutispora thermophila DSM 19022</name>
    <dbReference type="NCBI Taxonomy" id="1122184"/>
    <lineage>
        <taxon>Bacteria</taxon>
        <taxon>Bacillati</taxon>
        <taxon>Bacillota</taxon>
        <taxon>Clostridia</taxon>
        <taxon>Lutisporales</taxon>
        <taxon>Lutisporaceae</taxon>
        <taxon>Lutispora</taxon>
    </lineage>
</organism>
<reference evidence="1 2" key="1">
    <citation type="submission" date="2016-11" db="EMBL/GenBank/DDBJ databases">
        <authorList>
            <person name="Jaros S."/>
            <person name="Januszkiewicz K."/>
            <person name="Wedrychowicz H."/>
        </authorList>
    </citation>
    <scope>NUCLEOTIDE SEQUENCE [LARGE SCALE GENOMIC DNA]</scope>
    <source>
        <strain evidence="1 2">DSM 19022</strain>
    </source>
</reference>
<dbReference type="STRING" id="1122184.SAMN02745176_01414"/>
<evidence type="ECO:0000313" key="1">
    <source>
        <dbReference type="EMBL" id="SHI80389.1"/>
    </source>
</evidence>
<proteinExistence type="predicted"/>
<gene>
    <name evidence="1" type="ORF">SAMN02745176_01414</name>
</gene>
<dbReference type="AlphaFoldDB" id="A0A1M6E4T7"/>
<name>A0A1M6E4T7_9FIRM</name>
<dbReference type="EMBL" id="FQZS01000008">
    <property type="protein sequence ID" value="SHI80389.1"/>
    <property type="molecule type" value="Genomic_DNA"/>
</dbReference>
<evidence type="ECO:0000313" key="2">
    <source>
        <dbReference type="Proteomes" id="UP000184442"/>
    </source>
</evidence>
<protein>
    <recommendedName>
        <fullName evidence="3">Transposase DDE domain-containing protein</fullName>
    </recommendedName>
</protein>
<keyword evidence="2" id="KW-1185">Reference proteome</keyword>